<dbReference type="Proteomes" id="UP001500575">
    <property type="component" value="Unassembled WGS sequence"/>
</dbReference>
<dbReference type="EMBL" id="BAAAQQ010000004">
    <property type="protein sequence ID" value="GAA2119890.1"/>
    <property type="molecule type" value="Genomic_DNA"/>
</dbReference>
<protein>
    <recommendedName>
        <fullName evidence="1">GH16 domain-containing protein</fullName>
    </recommendedName>
</protein>
<proteinExistence type="predicted"/>
<dbReference type="InterPro" id="IPR000757">
    <property type="entry name" value="Beta-glucanase-like"/>
</dbReference>
<dbReference type="PROSITE" id="PS51762">
    <property type="entry name" value="GH16_2"/>
    <property type="match status" value="1"/>
</dbReference>
<keyword evidence="3" id="KW-1185">Reference proteome</keyword>
<sequence>MACVSGWRDDFDGPELDTSVWVPSYLPVWSSRTAAAASYRLEDSCLVLDLPQDHPLWCPEEHPTPLRVSGMMSGNHSGPVGSTIGQQAIFVGQKVREEQERFEGFLTDGGHLEVRCSMDITPRSMAALWLCGFEDEPERCGEICVVEIFGNAVRDGSAEVGMGLKQLRDPRLVHDFAAPRLPIDPSELHTYAVDWDADEAVFTVDGELVRRTPRPPAYPLQVMIGVFDFPDDATGDPAVDRHVPSMRLDWISTRPS</sequence>
<name>A0ABN2XZB8_9ACTN</name>
<dbReference type="CDD" id="cd00413">
    <property type="entry name" value="Glyco_hydrolase_16"/>
    <property type="match status" value="1"/>
</dbReference>
<dbReference type="Pfam" id="PF00722">
    <property type="entry name" value="Glyco_hydro_16"/>
    <property type="match status" value="1"/>
</dbReference>
<dbReference type="SUPFAM" id="SSF49899">
    <property type="entry name" value="Concanavalin A-like lectins/glucanases"/>
    <property type="match status" value="1"/>
</dbReference>
<accession>A0ABN2XZB8</accession>
<reference evidence="2 3" key="1">
    <citation type="journal article" date="2019" name="Int. J. Syst. Evol. Microbiol.">
        <title>The Global Catalogue of Microorganisms (GCM) 10K type strain sequencing project: providing services to taxonomists for standard genome sequencing and annotation.</title>
        <authorList>
            <consortium name="The Broad Institute Genomics Platform"/>
            <consortium name="The Broad Institute Genome Sequencing Center for Infectious Disease"/>
            <person name="Wu L."/>
            <person name="Ma J."/>
        </authorList>
    </citation>
    <scope>NUCLEOTIDE SEQUENCE [LARGE SCALE GENOMIC DNA]</scope>
    <source>
        <strain evidence="2 3">JCM 16021</strain>
    </source>
</reference>
<dbReference type="InterPro" id="IPR013320">
    <property type="entry name" value="ConA-like_dom_sf"/>
</dbReference>
<organism evidence="2 3">
    <name type="scientific">Nocardioides bigeumensis</name>
    <dbReference type="NCBI Taxonomy" id="433657"/>
    <lineage>
        <taxon>Bacteria</taxon>
        <taxon>Bacillati</taxon>
        <taxon>Actinomycetota</taxon>
        <taxon>Actinomycetes</taxon>
        <taxon>Propionibacteriales</taxon>
        <taxon>Nocardioidaceae</taxon>
        <taxon>Nocardioides</taxon>
    </lineage>
</organism>
<evidence type="ECO:0000259" key="1">
    <source>
        <dbReference type="PROSITE" id="PS51762"/>
    </source>
</evidence>
<evidence type="ECO:0000313" key="3">
    <source>
        <dbReference type="Proteomes" id="UP001500575"/>
    </source>
</evidence>
<evidence type="ECO:0000313" key="2">
    <source>
        <dbReference type="EMBL" id="GAA2119890.1"/>
    </source>
</evidence>
<feature type="domain" description="GH16" evidence="1">
    <location>
        <begin position="9"/>
        <end position="256"/>
    </location>
</feature>
<dbReference type="Gene3D" id="2.60.120.200">
    <property type="match status" value="1"/>
</dbReference>
<comment type="caution">
    <text evidence="2">The sequence shown here is derived from an EMBL/GenBank/DDBJ whole genome shotgun (WGS) entry which is preliminary data.</text>
</comment>
<gene>
    <name evidence="2" type="ORF">GCM10009843_12920</name>
</gene>